<feature type="transmembrane region" description="Helical" evidence="7">
    <location>
        <begin position="202"/>
        <end position="223"/>
    </location>
</feature>
<proteinExistence type="predicted"/>
<evidence type="ECO:0000313" key="9">
    <source>
        <dbReference type="Proteomes" id="UP000623678"/>
    </source>
</evidence>
<sequence length="320" mass="34617">MDIEITVLRDQMIMFFIFILCGFLGVKIKLITREMLDGLAKLILSIIMPCMYLSILPNAVSPNSASMLLYMIPGGFLLYAFFILLGILLAFLLRLKGDQRNIHIAQTCLLNAAFFGIPLAGALLGPEGTLAISLFTVVDSIAVWTFGVIMATGSQRKLDGKSEFSLSFALKKLCNPCTISVAVGLVLLLLKVPVDNVPMQALSSIGGCTKSLAMVYIGGTIAFMDLKGITKAWPAFSIVIVRMIGAPLFINWLLNHLPWELPSMVVQAFTLLSCLPAIASYPLIAKQNGSDAAEYSSQIVMVTTLCCLVTIPLVSILTQS</sequence>
<feature type="transmembrane region" description="Helical" evidence="7">
    <location>
        <begin position="104"/>
        <end position="124"/>
    </location>
</feature>
<evidence type="ECO:0000256" key="1">
    <source>
        <dbReference type="ARBA" id="ARBA00004141"/>
    </source>
</evidence>
<comment type="subcellular location">
    <subcellularLocation>
        <location evidence="1">Membrane</location>
        <topology evidence="1">Multi-pass membrane protein</topology>
    </subcellularLocation>
</comment>
<name>A0A926IDM2_9FIRM</name>
<comment type="caution">
    <text evidence="8">The sequence shown here is derived from an EMBL/GenBank/DDBJ whole genome shotgun (WGS) entry which is preliminary data.</text>
</comment>
<feature type="transmembrane region" description="Helical" evidence="7">
    <location>
        <begin position="297"/>
        <end position="317"/>
    </location>
</feature>
<evidence type="ECO:0000256" key="5">
    <source>
        <dbReference type="ARBA" id="ARBA00022989"/>
    </source>
</evidence>
<evidence type="ECO:0000313" key="8">
    <source>
        <dbReference type="EMBL" id="MBC8586452.1"/>
    </source>
</evidence>
<dbReference type="GO" id="GO:0055085">
    <property type="term" value="P:transmembrane transport"/>
    <property type="evidence" value="ECO:0007669"/>
    <property type="project" value="InterPro"/>
</dbReference>
<reference evidence="8" key="1">
    <citation type="submission" date="2020-08" db="EMBL/GenBank/DDBJ databases">
        <title>Genome public.</title>
        <authorList>
            <person name="Liu C."/>
            <person name="Sun Q."/>
        </authorList>
    </citation>
    <scope>NUCLEOTIDE SEQUENCE</scope>
    <source>
        <strain evidence="8">NSJ-64</strain>
    </source>
</reference>
<keyword evidence="5 7" id="KW-1133">Transmembrane helix</keyword>
<evidence type="ECO:0000256" key="6">
    <source>
        <dbReference type="ARBA" id="ARBA00023136"/>
    </source>
</evidence>
<feature type="transmembrane region" description="Helical" evidence="7">
    <location>
        <begin position="12"/>
        <end position="30"/>
    </location>
</feature>
<organism evidence="8 9">
    <name type="scientific">Youxingia wuxianensis</name>
    <dbReference type="NCBI Taxonomy" id="2763678"/>
    <lineage>
        <taxon>Bacteria</taxon>
        <taxon>Bacillati</taxon>
        <taxon>Bacillota</taxon>
        <taxon>Clostridia</taxon>
        <taxon>Eubacteriales</taxon>
        <taxon>Oscillospiraceae</taxon>
        <taxon>Youxingia</taxon>
    </lineage>
</organism>
<feature type="transmembrane region" description="Helical" evidence="7">
    <location>
        <begin position="173"/>
        <end position="190"/>
    </location>
</feature>
<feature type="transmembrane region" description="Helical" evidence="7">
    <location>
        <begin position="67"/>
        <end position="92"/>
    </location>
</feature>
<evidence type="ECO:0000256" key="2">
    <source>
        <dbReference type="ARBA" id="ARBA00022448"/>
    </source>
</evidence>
<dbReference type="GO" id="GO:0016020">
    <property type="term" value="C:membrane"/>
    <property type="evidence" value="ECO:0007669"/>
    <property type="project" value="UniProtKB-SubCell"/>
</dbReference>
<accession>A0A926IDM2</accession>
<evidence type="ECO:0000256" key="4">
    <source>
        <dbReference type="ARBA" id="ARBA00022692"/>
    </source>
</evidence>
<evidence type="ECO:0000256" key="7">
    <source>
        <dbReference type="SAM" id="Phobius"/>
    </source>
</evidence>
<feature type="transmembrane region" description="Helical" evidence="7">
    <location>
        <begin position="130"/>
        <end position="152"/>
    </location>
</feature>
<feature type="transmembrane region" description="Helical" evidence="7">
    <location>
        <begin position="42"/>
        <end position="61"/>
    </location>
</feature>
<dbReference type="PANTHER" id="PTHR36838:SF1">
    <property type="entry name" value="SLR1864 PROTEIN"/>
    <property type="match status" value="1"/>
</dbReference>
<protein>
    <submittedName>
        <fullName evidence="8">AEC family transporter</fullName>
    </submittedName>
</protein>
<evidence type="ECO:0000256" key="3">
    <source>
        <dbReference type="ARBA" id="ARBA00022475"/>
    </source>
</evidence>
<dbReference type="Proteomes" id="UP000623678">
    <property type="component" value="Unassembled WGS sequence"/>
</dbReference>
<gene>
    <name evidence="8" type="ORF">H8705_12755</name>
</gene>
<keyword evidence="6 7" id="KW-0472">Membrane</keyword>
<dbReference type="EMBL" id="JACRTD010000011">
    <property type="protein sequence ID" value="MBC8586452.1"/>
    <property type="molecule type" value="Genomic_DNA"/>
</dbReference>
<dbReference type="InterPro" id="IPR004776">
    <property type="entry name" value="Mem_transp_PIN-like"/>
</dbReference>
<keyword evidence="2" id="KW-0813">Transport</keyword>
<feature type="transmembrane region" description="Helical" evidence="7">
    <location>
        <begin position="235"/>
        <end position="254"/>
    </location>
</feature>
<dbReference type="RefSeq" id="WP_262396170.1">
    <property type="nucleotide sequence ID" value="NZ_JACRTD010000011.1"/>
</dbReference>
<keyword evidence="3" id="KW-1003">Cell membrane</keyword>
<dbReference type="AlphaFoldDB" id="A0A926IDM2"/>
<dbReference type="Pfam" id="PF03547">
    <property type="entry name" value="Mem_trans"/>
    <property type="match status" value="1"/>
</dbReference>
<keyword evidence="4 7" id="KW-0812">Transmembrane</keyword>
<keyword evidence="9" id="KW-1185">Reference proteome</keyword>
<feature type="transmembrane region" description="Helical" evidence="7">
    <location>
        <begin position="266"/>
        <end position="285"/>
    </location>
</feature>
<dbReference type="PANTHER" id="PTHR36838">
    <property type="entry name" value="AUXIN EFFLUX CARRIER FAMILY PROTEIN"/>
    <property type="match status" value="1"/>
</dbReference>